<accession>A0A7D5GPU2</accession>
<dbReference type="RefSeq" id="WP_179171701.1">
    <property type="nucleotide sequence ID" value="NZ_CP058532.1"/>
</dbReference>
<organism evidence="1 2">
    <name type="scientific">Halorarum halophilum</name>
    <dbReference type="NCBI Taxonomy" id="2743090"/>
    <lineage>
        <taxon>Archaea</taxon>
        <taxon>Methanobacteriati</taxon>
        <taxon>Methanobacteriota</taxon>
        <taxon>Stenosarchaea group</taxon>
        <taxon>Halobacteria</taxon>
        <taxon>Halobacteriales</taxon>
        <taxon>Haloferacaceae</taxon>
        <taxon>Halorarum</taxon>
    </lineage>
</organism>
<reference evidence="1 2" key="1">
    <citation type="submission" date="2020-07" db="EMBL/GenBank/DDBJ databases">
        <title>Gai3-2, isolated from salt lake.</title>
        <authorList>
            <person name="Cui H."/>
            <person name="Shi X."/>
        </authorList>
    </citation>
    <scope>NUCLEOTIDE SEQUENCE [LARGE SCALE GENOMIC DNA]</scope>
    <source>
        <strain evidence="1 2">Gai3-2</strain>
        <plasmid evidence="1 2">unnamed3</plasmid>
    </source>
</reference>
<proteinExistence type="predicted"/>
<evidence type="ECO:0000313" key="1">
    <source>
        <dbReference type="EMBL" id="QLG30127.1"/>
    </source>
</evidence>
<sequence length="92" mass="9960">MTKRAALSPAQLGALTRGALVEIDDGTRRSVELYCASSNAEIWTRIATDDDGNEFTVLSFPASVWPDVLEAIGADPDQDKLKIGGMIWLCHP</sequence>
<keyword evidence="2" id="KW-1185">Reference proteome</keyword>
<protein>
    <submittedName>
        <fullName evidence="1">Uncharacterized protein</fullName>
    </submittedName>
</protein>
<dbReference type="GeneID" id="56031428"/>
<dbReference type="KEGG" id="halg:HUG10_21305"/>
<gene>
    <name evidence="1" type="ORF">HUG10_21305</name>
</gene>
<name>A0A7D5GPU2_9EURY</name>
<dbReference type="Proteomes" id="UP000509750">
    <property type="component" value="Plasmid unnamed3"/>
</dbReference>
<keyword evidence="1" id="KW-0614">Plasmid</keyword>
<dbReference type="EMBL" id="CP058532">
    <property type="protein sequence ID" value="QLG30127.1"/>
    <property type="molecule type" value="Genomic_DNA"/>
</dbReference>
<geneLocation type="plasmid" evidence="1 2">
    <name>unnamed3</name>
</geneLocation>
<evidence type="ECO:0000313" key="2">
    <source>
        <dbReference type="Proteomes" id="UP000509750"/>
    </source>
</evidence>
<dbReference type="AlphaFoldDB" id="A0A7D5GPU2"/>